<feature type="transmembrane region" description="Helical" evidence="6">
    <location>
        <begin position="429"/>
        <end position="449"/>
    </location>
</feature>
<keyword evidence="4 6" id="KW-0472">Membrane</keyword>
<dbReference type="InterPro" id="IPR020846">
    <property type="entry name" value="MFS_dom"/>
</dbReference>
<feature type="compositionally biased region" description="Polar residues" evidence="5">
    <location>
        <begin position="1"/>
        <end position="12"/>
    </location>
</feature>
<reference evidence="9" key="1">
    <citation type="submission" date="2022-11" db="UniProtKB">
        <authorList>
            <consortium name="WormBaseParasite"/>
        </authorList>
    </citation>
    <scope>IDENTIFICATION</scope>
</reference>
<keyword evidence="8" id="KW-1185">Reference proteome</keyword>
<feature type="transmembrane region" description="Helical" evidence="6">
    <location>
        <begin position="55"/>
        <end position="77"/>
    </location>
</feature>
<dbReference type="Gene3D" id="1.20.1250.20">
    <property type="entry name" value="MFS general substrate transporter like domains"/>
    <property type="match status" value="1"/>
</dbReference>
<feature type="transmembrane region" description="Helical" evidence="6">
    <location>
        <begin position="337"/>
        <end position="358"/>
    </location>
</feature>
<keyword evidence="3 6" id="KW-1133">Transmembrane helix</keyword>
<feature type="transmembrane region" description="Helical" evidence="6">
    <location>
        <begin position="254"/>
        <end position="273"/>
    </location>
</feature>
<comment type="subcellular location">
    <subcellularLocation>
        <location evidence="1">Membrane</location>
        <topology evidence="1">Multi-pass membrane protein</topology>
    </subcellularLocation>
</comment>
<dbReference type="GO" id="GO:0022857">
    <property type="term" value="F:transmembrane transporter activity"/>
    <property type="evidence" value="ECO:0007669"/>
    <property type="project" value="InterPro"/>
</dbReference>
<feature type="transmembrane region" description="Helical" evidence="6">
    <location>
        <begin position="370"/>
        <end position="390"/>
    </location>
</feature>
<feature type="transmembrane region" description="Helical" evidence="6">
    <location>
        <begin position="196"/>
        <end position="216"/>
    </location>
</feature>
<dbReference type="Pfam" id="PF07690">
    <property type="entry name" value="MFS_1"/>
    <property type="match status" value="1"/>
</dbReference>
<dbReference type="InterPro" id="IPR011701">
    <property type="entry name" value="MFS"/>
</dbReference>
<feature type="transmembrane region" description="Helical" evidence="6">
    <location>
        <begin position="461"/>
        <end position="480"/>
    </location>
</feature>
<feature type="region of interest" description="Disordered" evidence="5">
    <location>
        <begin position="1"/>
        <end position="34"/>
    </location>
</feature>
<feature type="transmembrane region" description="Helical" evidence="6">
    <location>
        <begin position="228"/>
        <end position="248"/>
    </location>
</feature>
<dbReference type="InterPro" id="IPR036259">
    <property type="entry name" value="MFS_trans_sf"/>
</dbReference>
<evidence type="ECO:0000256" key="3">
    <source>
        <dbReference type="ARBA" id="ARBA00022989"/>
    </source>
</evidence>
<sequence>MMMMDQESSSPLNRHEQDDVDIGDDEDETDAASAPKPVTFDTFEQVLSAVGSFGAYHWAFIIVMQFSIVMWCGNFVFMPYATYMPTVECHVNGSVVVHDHRNATFFCELYSGGHCTNVTWEAPFRTIIEQWGLLCDLDYVPELINTIQMVGTLVALFFTGVLSDKFGRKRVFTVCFVVLMVACYLGTLAPDWQTLAASRFVVGGLISATFVVNFVWSMEMTGQDNNFVMNLAGLWHFGYISTALIGYLTRDWQLYLLILDAIGLPLLFFYTCFVESPRWLIQKGRLEKAAKQLTRMSQRNQSACNRVLITSDSLSAIPQERDGKRHGLLTLLSSRRLLLYTFLLSLITFATASASYAFVFQVSLLSGSPFVKLAMYGAFRIYIPFVLYYADRKLDWFGRREMIYIPMLIVCLCYTMATMSEVLTGSSNMIAMMAGAVCCNCLWTGIGQYQMELFPTRLRSTSSSVVLMFDPLASVFMPQLVYAERYYHPAPVMEVALVTFIALVAAYTMLPETKGRPLPDTLDDVAELGYERAMRPWKRLRRLLCDTGNDTELLANMEADVEPIDGAM</sequence>
<evidence type="ECO:0000313" key="8">
    <source>
        <dbReference type="Proteomes" id="UP000887566"/>
    </source>
</evidence>
<proteinExistence type="predicted"/>
<dbReference type="SUPFAM" id="SSF103473">
    <property type="entry name" value="MFS general substrate transporter"/>
    <property type="match status" value="1"/>
</dbReference>
<dbReference type="PANTHER" id="PTHR24064">
    <property type="entry name" value="SOLUTE CARRIER FAMILY 22 MEMBER"/>
    <property type="match status" value="1"/>
</dbReference>
<accession>A0A914XP28</accession>
<evidence type="ECO:0000256" key="1">
    <source>
        <dbReference type="ARBA" id="ARBA00004141"/>
    </source>
</evidence>
<keyword evidence="2 6" id="KW-0812">Transmembrane</keyword>
<feature type="transmembrane region" description="Helical" evidence="6">
    <location>
        <begin position="492"/>
        <end position="510"/>
    </location>
</feature>
<organism evidence="8 9">
    <name type="scientific">Plectus sambesii</name>
    <dbReference type="NCBI Taxonomy" id="2011161"/>
    <lineage>
        <taxon>Eukaryota</taxon>
        <taxon>Metazoa</taxon>
        <taxon>Ecdysozoa</taxon>
        <taxon>Nematoda</taxon>
        <taxon>Chromadorea</taxon>
        <taxon>Plectida</taxon>
        <taxon>Plectina</taxon>
        <taxon>Plectoidea</taxon>
        <taxon>Plectidae</taxon>
        <taxon>Plectus</taxon>
    </lineage>
</organism>
<feature type="transmembrane region" description="Helical" evidence="6">
    <location>
        <begin position="171"/>
        <end position="190"/>
    </location>
</feature>
<dbReference type="WBParaSite" id="PSAMB.scaffold929size38470.g9786.t1">
    <property type="protein sequence ID" value="PSAMB.scaffold929size38470.g9786.t1"/>
    <property type="gene ID" value="PSAMB.scaffold929size38470.g9786"/>
</dbReference>
<dbReference type="PROSITE" id="PS50850">
    <property type="entry name" value="MFS"/>
    <property type="match status" value="1"/>
</dbReference>
<evidence type="ECO:0000256" key="6">
    <source>
        <dbReference type="SAM" id="Phobius"/>
    </source>
</evidence>
<name>A0A914XP28_9BILA</name>
<dbReference type="Proteomes" id="UP000887566">
    <property type="component" value="Unplaced"/>
</dbReference>
<dbReference type="GO" id="GO:0016020">
    <property type="term" value="C:membrane"/>
    <property type="evidence" value="ECO:0007669"/>
    <property type="project" value="UniProtKB-SubCell"/>
</dbReference>
<feature type="transmembrane region" description="Helical" evidence="6">
    <location>
        <begin position="402"/>
        <end position="423"/>
    </location>
</feature>
<feature type="domain" description="Major facilitator superfamily (MFS) profile" evidence="7">
    <location>
        <begin position="66"/>
        <end position="514"/>
    </location>
</feature>
<feature type="compositionally biased region" description="Acidic residues" evidence="5">
    <location>
        <begin position="18"/>
        <end position="30"/>
    </location>
</feature>
<evidence type="ECO:0000256" key="2">
    <source>
        <dbReference type="ARBA" id="ARBA00022692"/>
    </source>
</evidence>
<evidence type="ECO:0000313" key="9">
    <source>
        <dbReference type="WBParaSite" id="PSAMB.scaffold929size38470.g9786.t1"/>
    </source>
</evidence>
<evidence type="ECO:0000256" key="5">
    <source>
        <dbReference type="SAM" id="MobiDB-lite"/>
    </source>
</evidence>
<dbReference type="AlphaFoldDB" id="A0A914XP28"/>
<evidence type="ECO:0000259" key="7">
    <source>
        <dbReference type="PROSITE" id="PS50850"/>
    </source>
</evidence>
<protein>
    <submittedName>
        <fullName evidence="9">Major facilitator superfamily (MFS) profile domain-containing protein</fullName>
    </submittedName>
</protein>
<evidence type="ECO:0000256" key="4">
    <source>
        <dbReference type="ARBA" id="ARBA00023136"/>
    </source>
</evidence>